<keyword evidence="9" id="KW-1185">Reference proteome</keyword>
<feature type="transmembrane region" description="Helical" evidence="6">
    <location>
        <begin position="222"/>
        <end position="240"/>
    </location>
</feature>
<dbReference type="EMBL" id="JAKJHZ010000001">
    <property type="protein sequence ID" value="MCF6375985.1"/>
    <property type="molecule type" value="Genomic_DNA"/>
</dbReference>
<name>A0ABS9H3Y5_9ACTN</name>
<organism evidence="8 9">
    <name type="scientific">Nocardioides potassii</name>
    <dbReference type="NCBI Taxonomy" id="2911371"/>
    <lineage>
        <taxon>Bacteria</taxon>
        <taxon>Bacillati</taxon>
        <taxon>Actinomycetota</taxon>
        <taxon>Actinomycetes</taxon>
        <taxon>Propionibacteriales</taxon>
        <taxon>Nocardioidaceae</taxon>
        <taxon>Nocardioides</taxon>
    </lineage>
</organism>
<feature type="transmembrane region" description="Helical" evidence="6">
    <location>
        <begin position="155"/>
        <end position="177"/>
    </location>
</feature>
<feature type="transmembrane region" description="Helical" evidence="6">
    <location>
        <begin position="9"/>
        <end position="30"/>
    </location>
</feature>
<keyword evidence="3 6" id="KW-0812">Transmembrane</keyword>
<dbReference type="PANTHER" id="PTHR32322:SF2">
    <property type="entry name" value="EAMA DOMAIN-CONTAINING PROTEIN"/>
    <property type="match status" value="1"/>
</dbReference>
<feature type="transmembrane region" description="Helical" evidence="6">
    <location>
        <begin position="189"/>
        <end position="210"/>
    </location>
</feature>
<evidence type="ECO:0000256" key="3">
    <source>
        <dbReference type="ARBA" id="ARBA00022692"/>
    </source>
</evidence>
<dbReference type="RefSeq" id="WP_236397143.1">
    <property type="nucleotide sequence ID" value="NZ_JAKJHZ010000001.1"/>
</dbReference>
<comment type="caution">
    <text evidence="8">The sequence shown here is derived from an EMBL/GenBank/DDBJ whole genome shotgun (WGS) entry which is preliminary data.</text>
</comment>
<dbReference type="InterPro" id="IPR037185">
    <property type="entry name" value="EmrE-like"/>
</dbReference>
<dbReference type="SUPFAM" id="SSF103481">
    <property type="entry name" value="Multidrug resistance efflux transporter EmrE"/>
    <property type="match status" value="2"/>
</dbReference>
<gene>
    <name evidence="8" type="ORF">L2K70_00025</name>
</gene>
<feature type="transmembrane region" description="Helical" evidence="6">
    <location>
        <begin position="99"/>
        <end position="118"/>
    </location>
</feature>
<reference evidence="8 9" key="1">
    <citation type="submission" date="2022-01" db="EMBL/GenBank/DDBJ databases">
        <title>Nocardioides sp. nov., an actinomycete isolated from mining soil.</title>
        <authorList>
            <person name="Liu L."/>
        </authorList>
    </citation>
    <scope>NUCLEOTIDE SEQUENCE [LARGE SCALE GENOMIC DNA]</scope>
    <source>
        <strain evidence="8 9">KLBMP 9356</strain>
    </source>
</reference>
<dbReference type="Pfam" id="PF00892">
    <property type="entry name" value="EamA"/>
    <property type="match status" value="2"/>
</dbReference>
<dbReference type="InterPro" id="IPR050638">
    <property type="entry name" value="AA-Vitamin_Transporters"/>
</dbReference>
<dbReference type="InterPro" id="IPR000620">
    <property type="entry name" value="EamA_dom"/>
</dbReference>
<evidence type="ECO:0000256" key="5">
    <source>
        <dbReference type="ARBA" id="ARBA00023136"/>
    </source>
</evidence>
<dbReference type="PANTHER" id="PTHR32322">
    <property type="entry name" value="INNER MEMBRANE TRANSPORTER"/>
    <property type="match status" value="1"/>
</dbReference>
<feature type="transmembrane region" description="Helical" evidence="6">
    <location>
        <begin position="130"/>
        <end position="149"/>
    </location>
</feature>
<proteinExistence type="inferred from homology"/>
<feature type="transmembrane region" description="Helical" evidence="6">
    <location>
        <begin position="42"/>
        <end position="60"/>
    </location>
</feature>
<accession>A0ABS9H3Y5</accession>
<evidence type="ECO:0000256" key="4">
    <source>
        <dbReference type="ARBA" id="ARBA00022989"/>
    </source>
</evidence>
<feature type="domain" description="EamA" evidence="7">
    <location>
        <begin position="13"/>
        <end position="146"/>
    </location>
</feature>
<evidence type="ECO:0000313" key="8">
    <source>
        <dbReference type="EMBL" id="MCF6375985.1"/>
    </source>
</evidence>
<keyword evidence="5 6" id="KW-0472">Membrane</keyword>
<keyword evidence="4 6" id="KW-1133">Transmembrane helix</keyword>
<evidence type="ECO:0000256" key="6">
    <source>
        <dbReference type="SAM" id="Phobius"/>
    </source>
</evidence>
<sequence>MSDRSHVRGLLEVGAASVLWGTGGLAVQLIREHEPLSPVTISAWRMAIAAAVLLVAVLALRRGGELVDLARRHPRRLLAVGAGTAAYQGFYFVSVTQVGVAVSTVVSLGLAPVLLTVFESVRDRRPPAPSRLGALGAALVGLVLVSLAGHESATGPAPVAGVLLAVASGTTYALTTVAGGSVSRTSSPLVLTSGMTLVGAAVLLPCLAVADGPLVTTDAAALAWLLYLGALTMALAYVLLYSGLRVVAPSTAVTASLVEPVTAAVVAAVVLGEALGPVAIVGIVLVLGAVAGLGRPTAAAGPVLPDAQMG</sequence>
<comment type="subcellular location">
    <subcellularLocation>
        <location evidence="1">Membrane</location>
        <topology evidence="1">Multi-pass membrane protein</topology>
    </subcellularLocation>
</comment>
<dbReference type="Proteomes" id="UP001201161">
    <property type="component" value="Unassembled WGS sequence"/>
</dbReference>
<evidence type="ECO:0000256" key="1">
    <source>
        <dbReference type="ARBA" id="ARBA00004141"/>
    </source>
</evidence>
<evidence type="ECO:0000256" key="2">
    <source>
        <dbReference type="ARBA" id="ARBA00007362"/>
    </source>
</evidence>
<evidence type="ECO:0000313" key="9">
    <source>
        <dbReference type="Proteomes" id="UP001201161"/>
    </source>
</evidence>
<feature type="domain" description="EamA" evidence="7">
    <location>
        <begin position="160"/>
        <end position="293"/>
    </location>
</feature>
<feature type="transmembrane region" description="Helical" evidence="6">
    <location>
        <begin position="76"/>
        <end position="93"/>
    </location>
</feature>
<evidence type="ECO:0000259" key="7">
    <source>
        <dbReference type="Pfam" id="PF00892"/>
    </source>
</evidence>
<protein>
    <submittedName>
        <fullName evidence="8">EamA family transporter</fullName>
    </submittedName>
</protein>
<comment type="similarity">
    <text evidence="2">Belongs to the EamA transporter family.</text>
</comment>